<dbReference type="Proteomes" id="UP000031668">
    <property type="component" value="Unassembled WGS sequence"/>
</dbReference>
<reference evidence="1 2" key="1">
    <citation type="journal article" date="2014" name="Genome Biol. Evol.">
        <title>The genome of the myxosporean Thelohanellus kitauei shows adaptations to nutrient acquisition within its fish host.</title>
        <authorList>
            <person name="Yang Y."/>
            <person name="Xiong J."/>
            <person name="Zhou Z."/>
            <person name="Huo F."/>
            <person name="Miao W."/>
            <person name="Ran C."/>
            <person name="Liu Y."/>
            <person name="Zhang J."/>
            <person name="Feng J."/>
            <person name="Wang M."/>
            <person name="Wang M."/>
            <person name="Wang L."/>
            <person name="Yao B."/>
        </authorList>
    </citation>
    <scope>NUCLEOTIDE SEQUENCE [LARGE SCALE GENOMIC DNA]</scope>
    <source>
        <strain evidence="1">Wuqing</strain>
    </source>
</reference>
<proteinExistence type="predicted"/>
<dbReference type="EMBL" id="JWZT01001965">
    <property type="protein sequence ID" value="KII70772.1"/>
    <property type="molecule type" value="Genomic_DNA"/>
</dbReference>
<dbReference type="AlphaFoldDB" id="A0A0C2NA34"/>
<keyword evidence="2" id="KW-1185">Reference proteome</keyword>
<organism evidence="1 2">
    <name type="scientific">Thelohanellus kitauei</name>
    <name type="common">Myxosporean</name>
    <dbReference type="NCBI Taxonomy" id="669202"/>
    <lineage>
        <taxon>Eukaryota</taxon>
        <taxon>Metazoa</taxon>
        <taxon>Cnidaria</taxon>
        <taxon>Myxozoa</taxon>
        <taxon>Myxosporea</taxon>
        <taxon>Bivalvulida</taxon>
        <taxon>Platysporina</taxon>
        <taxon>Myxobolidae</taxon>
        <taxon>Thelohanellus</taxon>
    </lineage>
</organism>
<accession>A0A0C2NA34</accession>
<name>A0A0C2NA34_THEKT</name>
<comment type="caution">
    <text evidence="1">The sequence shown here is derived from an EMBL/GenBank/DDBJ whole genome shotgun (WGS) entry which is preliminary data.</text>
</comment>
<evidence type="ECO:0000313" key="1">
    <source>
        <dbReference type="EMBL" id="KII70772.1"/>
    </source>
</evidence>
<protein>
    <submittedName>
        <fullName evidence="1">Uncharacterized protein</fullName>
    </submittedName>
</protein>
<evidence type="ECO:0000313" key="2">
    <source>
        <dbReference type="Proteomes" id="UP000031668"/>
    </source>
</evidence>
<sequence>MNYRAICSTSRRFNHIIPLLDRKSNCQIQILFDFFSGTLDEYTANFESENQGIEVILESLDASLTDRSQIEDESQVRLRNLIDAVSDIRTDCLIQRFDMISGCIFSAAMYFRSKEIKILAHIKT</sequence>
<gene>
    <name evidence="1" type="ORF">RF11_00876</name>
</gene>